<comment type="caution">
    <text evidence="1">The sequence shown here is derived from an EMBL/GenBank/DDBJ whole genome shotgun (WGS) entry which is preliminary data.</text>
</comment>
<dbReference type="EMBL" id="AWQS01000088">
    <property type="protein sequence ID" value="EWT05757.1"/>
    <property type="molecule type" value="Genomic_DNA"/>
</dbReference>
<sequence>MSPQAPGAVLLIRPRHFTPNPQTADDNVFQVAGHPAAAGTAALSSAAYEEVTRVAAALEAEGIRVHLFDDDDPTRPDSVFPNNWLSTHAGGRIAIHPMYAENRRAERRWDVIESLKRSYRVQDVIDSSGLEPDGVFLEGTGAMVLDHASRIAYVARSRRADPIALERFCTAFGYEPMVFDAVDPTGVPIYHTNVMMCVATEFALIGLDLIASPQRRVEVAERLGQYGRAVIDLTYEQVCAFAGNAIELRSPTGRVLAISSRGLASLRPEQREAIEASCRILPLDVPTIELAGGSVRCMIVGVHLDARPSTLDLPPAAVGVAEVRPQAFSVTTSRSTAR</sequence>
<dbReference type="Pfam" id="PF19420">
    <property type="entry name" value="DDAH_eukar"/>
    <property type="match status" value="1"/>
</dbReference>
<reference evidence="2" key="1">
    <citation type="submission" date="2013-08" db="EMBL/GenBank/DDBJ databases">
        <title>Intrasporangium oryzae NRRL B-24470.</title>
        <authorList>
            <person name="Liu H."/>
            <person name="Wang G."/>
        </authorList>
    </citation>
    <scope>NUCLEOTIDE SEQUENCE [LARGE SCALE GENOMIC DNA]</scope>
    <source>
        <strain evidence="2">Q5-1</strain>
    </source>
</reference>
<dbReference type="PANTHER" id="PTHR43224:SF1">
    <property type="entry name" value="AMIDINOTRANSFERASE"/>
    <property type="match status" value="1"/>
</dbReference>
<evidence type="ECO:0000313" key="2">
    <source>
        <dbReference type="Proteomes" id="UP000019494"/>
    </source>
</evidence>
<dbReference type="PIRSF" id="PIRSF028188">
    <property type="entry name" value="Amdntrnsf_FN0238"/>
    <property type="match status" value="1"/>
</dbReference>
<name>W9GKV6_9MICO</name>
<proteinExistence type="predicted"/>
<dbReference type="RefSeq" id="WP_081793738.1">
    <property type="nucleotide sequence ID" value="NZ_AWQS01000088.1"/>
</dbReference>
<dbReference type="PANTHER" id="PTHR43224">
    <property type="entry name" value="AMIDINOTRANSFERASE"/>
    <property type="match status" value="1"/>
</dbReference>
<dbReference type="InterPro" id="IPR014541">
    <property type="entry name" value="Amdntrnsf_FN0238"/>
</dbReference>
<dbReference type="GO" id="GO:0016740">
    <property type="term" value="F:transferase activity"/>
    <property type="evidence" value="ECO:0007669"/>
    <property type="project" value="UniProtKB-KW"/>
</dbReference>
<keyword evidence="1" id="KW-0808">Transferase</keyword>
<protein>
    <submittedName>
        <fullName evidence="1">Amidinotransferase</fullName>
    </submittedName>
</protein>
<accession>W9GKV6</accession>
<dbReference type="Proteomes" id="UP000019494">
    <property type="component" value="Unassembled WGS sequence"/>
</dbReference>
<evidence type="ECO:0000313" key="1">
    <source>
        <dbReference type="EMBL" id="EWT05757.1"/>
    </source>
</evidence>
<organism evidence="1 2">
    <name type="scientific">Intrasporangium chromatireducens Q5-1</name>
    <dbReference type="NCBI Taxonomy" id="584657"/>
    <lineage>
        <taxon>Bacteria</taxon>
        <taxon>Bacillati</taxon>
        <taxon>Actinomycetota</taxon>
        <taxon>Actinomycetes</taxon>
        <taxon>Micrococcales</taxon>
        <taxon>Intrasporangiaceae</taxon>
        <taxon>Intrasporangium</taxon>
    </lineage>
</organism>
<gene>
    <name evidence="1" type="ORF">N864_21795</name>
</gene>
<dbReference type="Gene3D" id="3.75.10.10">
    <property type="entry name" value="L-arginine/glycine Amidinotransferase, Chain A"/>
    <property type="match status" value="1"/>
</dbReference>
<dbReference type="OrthoDB" id="9788268at2"/>
<dbReference type="SUPFAM" id="SSF55909">
    <property type="entry name" value="Pentein"/>
    <property type="match status" value="1"/>
</dbReference>
<dbReference type="AlphaFoldDB" id="W9GKV6"/>
<keyword evidence="2" id="KW-1185">Reference proteome</keyword>
<dbReference type="PATRIC" id="fig|584657.3.peg.2324"/>
<dbReference type="NCBIfam" id="NF046062">
    <property type="entry name" value="citrull_CtlX"/>
    <property type="match status" value="1"/>
</dbReference>